<dbReference type="AlphaFoldDB" id="D0LI31"/>
<evidence type="ECO:0000313" key="1">
    <source>
        <dbReference type="EMBL" id="ACY14860.1"/>
    </source>
</evidence>
<evidence type="ECO:0008006" key="3">
    <source>
        <dbReference type="Google" id="ProtNLM"/>
    </source>
</evidence>
<sequence length="568" mass="62018">MIGVRSERVKSVGRGETLLLSAQMQPARASIASTRSRPRGFASHWRGALWSRRLARGRLRGAGDPARRRSLPGRGALLCGLLAALCASALSAAASASPFEDSTLGGAVFTGPVHPHATALFTNPAALGLTGRGTHVYFGGSMRLDQYTIDRQVLRDPEAGLEPGARVKDTTAAPGTSLALYGVGENIAVGVAVSMVVLDQFIEEREELGFHTLGGRQRQYVWRDFAFIRRAWSYRAPLPMPTLAGSYRWRNFYFGVGVSLRFTTLDYSFYRDTALERGQEGIDGQCGDEPCGIGNPQAAERYDLRVSTESLFSARNLVLTGGAMWEFLPAWWLGVTYQSPPGFLSSLSLQGEARITPAPRENRDPFSARAEFIYRLPQTLSVGVRGSVAPELDVFAAVRWQNLSRQQLFDIRLIDPTIGGGGRIPEWFSRYRGLDDSFTISAGVEQREGGWLRLGARVAVDTGATDERTVTPLQVEGTSLGAAVGAELRVLDRPRLVLYASYGLTYYPSLTVTEDSAFDPRAQIDCVDEDYALDACEAVIVGRALPTPAGTYERLSHGFRAALRYDFL</sequence>
<evidence type="ECO:0000313" key="2">
    <source>
        <dbReference type="Proteomes" id="UP000001880"/>
    </source>
</evidence>
<dbReference type="Proteomes" id="UP000001880">
    <property type="component" value="Chromosome"/>
</dbReference>
<organism evidence="1 2">
    <name type="scientific">Haliangium ochraceum (strain DSM 14365 / JCM 11303 / SMP-2)</name>
    <dbReference type="NCBI Taxonomy" id="502025"/>
    <lineage>
        <taxon>Bacteria</taxon>
        <taxon>Pseudomonadati</taxon>
        <taxon>Myxococcota</taxon>
        <taxon>Polyangia</taxon>
        <taxon>Haliangiales</taxon>
        <taxon>Kofleriaceae</taxon>
        <taxon>Haliangium</taxon>
    </lineage>
</organism>
<dbReference type="SUPFAM" id="SSF56935">
    <property type="entry name" value="Porins"/>
    <property type="match status" value="1"/>
</dbReference>
<keyword evidence="2" id="KW-1185">Reference proteome</keyword>
<proteinExistence type="predicted"/>
<dbReference type="STRING" id="502025.Hoch_2317"/>
<dbReference type="eggNOG" id="COG2067">
    <property type="taxonomic scope" value="Bacteria"/>
</dbReference>
<reference evidence="1 2" key="1">
    <citation type="journal article" date="2010" name="Stand. Genomic Sci.">
        <title>Complete genome sequence of Haliangium ochraceum type strain (SMP-2).</title>
        <authorList>
            <consortium name="US DOE Joint Genome Institute (JGI-PGF)"/>
            <person name="Ivanova N."/>
            <person name="Daum C."/>
            <person name="Lang E."/>
            <person name="Abt B."/>
            <person name="Kopitz M."/>
            <person name="Saunders E."/>
            <person name="Lapidus A."/>
            <person name="Lucas S."/>
            <person name="Glavina Del Rio T."/>
            <person name="Nolan M."/>
            <person name="Tice H."/>
            <person name="Copeland A."/>
            <person name="Cheng J.F."/>
            <person name="Chen F."/>
            <person name="Bruce D."/>
            <person name="Goodwin L."/>
            <person name="Pitluck S."/>
            <person name="Mavromatis K."/>
            <person name="Pati A."/>
            <person name="Mikhailova N."/>
            <person name="Chen A."/>
            <person name="Palaniappan K."/>
            <person name="Land M."/>
            <person name="Hauser L."/>
            <person name="Chang Y.J."/>
            <person name="Jeffries C.D."/>
            <person name="Detter J.C."/>
            <person name="Brettin T."/>
            <person name="Rohde M."/>
            <person name="Goker M."/>
            <person name="Bristow J."/>
            <person name="Markowitz V."/>
            <person name="Eisen J.A."/>
            <person name="Hugenholtz P."/>
            <person name="Kyrpides N.C."/>
            <person name="Klenk H.P."/>
        </authorList>
    </citation>
    <scope>NUCLEOTIDE SEQUENCE [LARGE SCALE GENOMIC DNA]</scope>
    <source>
        <strain evidence="2">DSM 14365 / CIP 107738 / JCM 11303 / AJ 13395 / SMP-2</strain>
    </source>
</reference>
<gene>
    <name evidence="1" type="ordered locus">Hoch_2317</name>
</gene>
<dbReference type="HOGENOM" id="CLU_479639_0_0_7"/>
<dbReference type="KEGG" id="hoh:Hoch_2317"/>
<protein>
    <recommendedName>
        <fullName evidence="3">Membrane protein involved in aromatic hydrocarbon degradation</fullName>
    </recommendedName>
</protein>
<dbReference type="Gene3D" id="2.40.160.60">
    <property type="entry name" value="Outer membrane protein transport protein (OMPP1/FadL/TodX)"/>
    <property type="match status" value="1"/>
</dbReference>
<dbReference type="EMBL" id="CP001804">
    <property type="protein sequence ID" value="ACY14860.1"/>
    <property type="molecule type" value="Genomic_DNA"/>
</dbReference>
<name>D0LI31_HALO1</name>
<accession>D0LI31</accession>